<dbReference type="PROSITE" id="PS00211">
    <property type="entry name" value="ABC_TRANSPORTER_1"/>
    <property type="match status" value="1"/>
</dbReference>
<protein>
    <submittedName>
        <fullName evidence="9">ABC transporter ATP-binding protein</fullName>
    </submittedName>
</protein>
<dbReference type="GO" id="GO:0016887">
    <property type="term" value="F:ATP hydrolysis activity"/>
    <property type="evidence" value="ECO:0007669"/>
    <property type="project" value="InterPro"/>
</dbReference>
<keyword evidence="5 9" id="KW-0067">ATP-binding</keyword>
<dbReference type="SMART" id="SM00382">
    <property type="entry name" value="AAA"/>
    <property type="match status" value="1"/>
</dbReference>
<accession>A0A7C4Y4D7</accession>
<feature type="domain" description="ABC transporter" evidence="8">
    <location>
        <begin position="2"/>
        <end position="227"/>
    </location>
</feature>
<evidence type="ECO:0000256" key="3">
    <source>
        <dbReference type="ARBA" id="ARBA00022475"/>
    </source>
</evidence>
<dbReference type="AlphaFoldDB" id="A0A7C4Y4D7"/>
<dbReference type="PANTHER" id="PTHR43553">
    <property type="entry name" value="HEAVY METAL TRANSPORTER"/>
    <property type="match status" value="1"/>
</dbReference>
<dbReference type="SUPFAM" id="SSF52540">
    <property type="entry name" value="P-loop containing nucleoside triphosphate hydrolases"/>
    <property type="match status" value="1"/>
</dbReference>
<sequence length="263" mass="30072">MITLKMVNYSQGEKKILKNINLEFEERKVHLIIGTTGSGKTTLLSIIMGFLNPESGEISVPRGDIRRLRENMGMVFQFPEDMFFTDTVYDELTIPIRKRRLKNTEEIVSEILSSLGLEKDILSKSPYHLSYGEKRLVAIGSVLSSSPEWILLDEVFAGLDWEYEKKIVKIIENLKGGKSIIIVTHRIDSIIRYADTVTLLHNGEVVFSLPVEKVNWKEVYDKGCDVPNTVKFAFKLHEKGINIGQPLSIQELIKNLKEYIWGK</sequence>
<dbReference type="InterPro" id="IPR003593">
    <property type="entry name" value="AAA+_ATPase"/>
</dbReference>
<dbReference type="PROSITE" id="PS50893">
    <property type="entry name" value="ABC_TRANSPORTER_2"/>
    <property type="match status" value="1"/>
</dbReference>
<keyword evidence="3" id="KW-1003">Cell membrane</keyword>
<organism evidence="9">
    <name type="scientific">candidate division WOR-3 bacterium</name>
    <dbReference type="NCBI Taxonomy" id="2052148"/>
    <lineage>
        <taxon>Bacteria</taxon>
        <taxon>Bacteria division WOR-3</taxon>
    </lineage>
</organism>
<evidence type="ECO:0000256" key="1">
    <source>
        <dbReference type="ARBA" id="ARBA00004202"/>
    </source>
</evidence>
<evidence type="ECO:0000256" key="2">
    <source>
        <dbReference type="ARBA" id="ARBA00022448"/>
    </source>
</evidence>
<keyword evidence="4" id="KW-0547">Nucleotide-binding</keyword>
<dbReference type="EMBL" id="DTHG01000008">
    <property type="protein sequence ID" value="HGW91062.1"/>
    <property type="molecule type" value="Genomic_DNA"/>
</dbReference>
<evidence type="ECO:0000256" key="4">
    <source>
        <dbReference type="ARBA" id="ARBA00022741"/>
    </source>
</evidence>
<evidence type="ECO:0000313" key="9">
    <source>
        <dbReference type="EMBL" id="HGW91062.1"/>
    </source>
</evidence>
<dbReference type="InterPro" id="IPR050095">
    <property type="entry name" value="ECF_ABC_transporter_ATP-bd"/>
</dbReference>
<dbReference type="CDD" id="cd03225">
    <property type="entry name" value="ABC_cobalt_CbiO_domain1"/>
    <property type="match status" value="1"/>
</dbReference>
<proteinExistence type="predicted"/>
<gene>
    <name evidence="9" type="ORF">ENV67_00790</name>
</gene>
<evidence type="ECO:0000256" key="6">
    <source>
        <dbReference type="ARBA" id="ARBA00022967"/>
    </source>
</evidence>
<dbReference type="Gene3D" id="3.40.50.300">
    <property type="entry name" value="P-loop containing nucleotide triphosphate hydrolases"/>
    <property type="match status" value="1"/>
</dbReference>
<dbReference type="InterPro" id="IPR015856">
    <property type="entry name" value="ABC_transpr_CbiO/EcfA_su"/>
</dbReference>
<keyword evidence="2" id="KW-0813">Transport</keyword>
<keyword evidence="6" id="KW-1278">Translocase</keyword>
<dbReference type="InterPro" id="IPR027417">
    <property type="entry name" value="P-loop_NTPase"/>
</dbReference>
<evidence type="ECO:0000256" key="5">
    <source>
        <dbReference type="ARBA" id="ARBA00022840"/>
    </source>
</evidence>
<dbReference type="Pfam" id="PF00005">
    <property type="entry name" value="ABC_tran"/>
    <property type="match status" value="1"/>
</dbReference>
<keyword evidence="7" id="KW-0472">Membrane</keyword>
<dbReference type="PANTHER" id="PTHR43553:SF27">
    <property type="entry name" value="ENERGY-COUPLING FACTOR TRANSPORTER ATP-BINDING PROTEIN ECFA2"/>
    <property type="match status" value="1"/>
</dbReference>
<comment type="caution">
    <text evidence="9">The sequence shown here is derived from an EMBL/GenBank/DDBJ whole genome shotgun (WGS) entry which is preliminary data.</text>
</comment>
<evidence type="ECO:0000256" key="7">
    <source>
        <dbReference type="ARBA" id="ARBA00023136"/>
    </source>
</evidence>
<reference evidence="9" key="1">
    <citation type="journal article" date="2020" name="mSystems">
        <title>Genome- and Community-Level Interaction Insights into Carbon Utilization and Element Cycling Functions of Hydrothermarchaeota in Hydrothermal Sediment.</title>
        <authorList>
            <person name="Zhou Z."/>
            <person name="Liu Y."/>
            <person name="Xu W."/>
            <person name="Pan J."/>
            <person name="Luo Z.H."/>
            <person name="Li M."/>
        </authorList>
    </citation>
    <scope>NUCLEOTIDE SEQUENCE [LARGE SCALE GENOMIC DNA]</scope>
    <source>
        <strain evidence="9">SpSt-780</strain>
    </source>
</reference>
<dbReference type="GO" id="GO:0042626">
    <property type="term" value="F:ATPase-coupled transmembrane transporter activity"/>
    <property type="evidence" value="ECO:0007669"/>
    <property type="project" value="TreeGrafter"/>
</dbReference>
<evidence type="ECO:0000259" key="8">
    <source>
        <dbReference type="PROSITE" id="PS50893"/>
    </source>
</evidence>
<comment type="subcellular location">
    <subcellularLocation>
        <location evidence="1">Cell membrane</location>
        <topology evidence="1">Peripheral membrane protein</topology>
    </subcellularLocation>
</comment>
<name>A0A7C4Y4D7_UNCW3</name>
<dbReference type="GO" id="GO:0043190">
    <property type="term" value="C:ATP-binding cassette (ABC) transporter complex"/>
    <property type="evidence" value="ECO:0007669"/>
    <property type="project" value="TreeGrafter"/>
</dbReference>
<dbReference type="InterPro" id="IPR003439">
    <property type="entry name" value="ABC_transporter-like_ATP-bd"/>
</dbReference>
<dbReference type="GO" id="GO:0005524">
    <property type="term" value="F:ATP binding"/>
    <property type="evidence" value="ECO:0007669"/>
    <property type="project" value="UniProtKB-KW"/>
</dbReference>
<dbReference type="InterPro" id="IPR017871">
    <property type="entry name" value="ABC_transporter-like_CS"/>
</dbReference>